<evidence type="ECO:0000313" key="2">
    <source>
        <dbReference type="Proteomes" id="UP000001514"/>
    </source>
</evidence>
<protein>
    <submittedName>
        <fullName evidence="1">Uncharacterized protein</fullName>
    </submittedName>
</protein>
<dbReference type="Proteomes" id="UP000001514">
    <property type="component" value="Unassembled WGS sequence"/>
</dbReference>
<evidence type="ECO:0000313" key="1">
    <source>
        <dbReference type="EMBL" id="EFJ07409.1"/>
    </source>
</evidence>
<organism evidence="2">
    <name type="scientific">Selaginella moellendorffii</name>
    <name type="common">Spikemoss</name>
    <dbReference type="NCBI Taxonomy" id="88036"/>
    <lineage>
        <taxon>Eukaryota</taxon>
        <taxon>Viridiplantae</taxon>
        <taxon>Streptophyta</taxon>
        <taxon>Embryophyta</taxon>
        <taxon>Tracheophyta</taxon>
        <taxon>Lycopodiopsida</taxon>
        <taxon>Selaginellales</taxon>
        <taxon>Selaginellaceae</taxon>
        <taxon>Selaginella</taxon>
    </lineage>
</organism>
<proteinExistence type="predicted"/>
<dbReference type="KEGG" id="smo:SELMODRAFT_429814"/>
<dbReference type="HOGENOM" id="CLU_1339515_0_0_1"/>
<reference evidence="1 2" key="1">
    <citation type="journal article" date="2011" name="Science">
        <title>The Selaginella genome identifies genetic changes associated with the evolution of vascular plants.</title>
        <authorList>
            <person name="Banks J.A."/>
            <person name="Nishiyama T."/>
            <person name="Hasebe M."/>
            <person name="Bowman J.L."/>
            <person name="Gribskov M."/>
            <person name="dePamphilis C."/>
            <person name="Albert V.A."/>
            <person name="Aono N."/>
            <person name="Aoyama T."/>
            <person name="Ambrose B.A."/>
            <person name="Ashton N.W."/>
            <person name="Axtell M.J."/>
            <person name="Barker E."/>
            <person name="Barker M.S."/>
            <person name="Bennetzen J.L."/>
            <person name="Bonawitz N.D."/>
            <person name="Chapple C."/>
            <person name="Cheng C."/>
            <person name="Correa L.G."/>
            <person name="Dacre M."/>
            <person name="DeBarry J."/>
            <person name="Dreyer I."/>
            <person name="Elias M."/>
            <person name="Engstrom E.M."/>
            <person name="Estelle M."/>
            <person name="Feng L."/>
            <person name="Finet C."/>
            <person name="Floyd S.K."/>
            <person name="Frommer W.B."/>
            <person name="Fujita T."/>
            <person name="Gramzow L."/>
            <person name="Gutensohn M."/>
            <person name="Harholt J."/>
            <person name="Hattori M."/>
            <person name="Heyl A."/>
            <person name="Hirai T."/>
            <person name="Hiwatashi Y."/>
            <person name="Ishikawa M."/>
            <person name="Iwata M."/>
            <person name="Karol K.G."/>
            <person name="Koehler B."/>
            <person name="Kolukisaoglu U."/>
            <person name="Kubo M."/>
            <person name="Kurata T."/>
            <person name="Lalonde S."/>
            <person name="Li K."/>
            <person name="Li Y."/>
            <person name="Litt A."/>
            <person name="Lyons E."/>
            <person name="Manning G."/>
            <person name="Maruyama T."/>
            <person name="Michael T.P."/>
            <person name="Mikami K."/>
            <person name="Miyazaki S."/>
            <person name="Morinaga S."/>
            <person name="Murata T."/>
            <person name="Mueller-Roeber B."/>
            <person name="Nelson D.R."/>
            <person name="Obara M."/>
            <person name="Oguri Y."/>
            <person name="Olmstead R.G."/>
            <person name="Onodera N."/>
            <person name="Petersen B.L."/>
            <person name="Pils B."/>
            <person name="Prigge M."/>
            <person name="Rensing S.A."/>
            <person name="Riano-Pachon D.M."/>
            <person name="Roberts A.W."/>
            <person name="Sato Y."/>
            <person name="Scheller H.V."/>
            <person name="Schulz B."/>
            <person name="Schulz C."/>
            <person name="Shakirov E.V."/>
            <person name="Shibagaki N."/>
            <person name="Shinohara N."/>
            <person name="Shippen D.E."/>
            <person name="Soerensen I."/>
            <person name="Sotooka R."/>
            <person name="Sugimoto N."/>
            <person name="Sugita M."/>
            <person name="Sumikawa N."/>
            <person name="Tanurdzic M."/>
            <person name="Theissen G."/>
            <person name="Ulvskov P."/>
            <person name="Wakazuki S."/>
            <person name="Weng J.K."/>
            <person name="Willats W.W."/>
            <person name="Wipf D."/>
            <person name="Wolf P.G."/>
            <person name="Yang L."/>
            <person name="Zimmer A.D."/>
            <person name="Zhu Q."/>
            <person name="Mitros T."/>
            <person name="Hellsten U."/>
            <person name="Loque D."/>
            <person name="Otillar R."/>
            <person name="Salamov A."/>
            <person name="Schmutz J."/>
            <person name="Shapiro H."/>
            <person name="Lindquist E."/>
            <person name="Lucas S."/>
            <person name="Rokhsar D."/>
            <person name="Grigoriev I.V."/>
        </authorList>
    </citation>
    <scope>NUCLEOTIDE SEQUENCE [LARGE SCALE GENOMIC DNA]</scope>
</reference>
<dbReference type="InParanoid" id="D8T7D9"/>
<dbReference type="EMBL" id="GL377685">
    <property type="protein sequence ID" value="EFJ07409.1"/>
    <property type="molecule type" value="Genomic_DNA"/>
</dbReference>
<sequence>MAAYTRYGKVAEVSEVYKEGPGVELAADCVGEKRAGRHEANEMFQIVDSTLAQAMWRQQRSCSIPWPPEVQPSHSKVDIFFLSDSQIKTLRWSPQPGRVHRERNLLSFVFYFSRWELYYGPKSNKKLNVTLKMILLLLEEQQTSRGKSKDVKVSVNFGQNQFVFDVEDLIFKGTREASGRSGKHSSIVPGYLLHSKNLASSSLAS</sequence>
<accession>D8T7D9</accession>
<name>D8T7D9_SELML</name>
<dbReference type="AlphaFoldDB" id="D8T7D9"/>
<keyword evidence="2" id="KW-1185">Reference proteome</keyword>
<gene>
    <name evidence="1" type="ORF">SELMODRAFT_429814</name>
</gene>
<dbReference type="Gramene" id="EFJ07409">
    <property type="protein sequence ID" value="EFJ07409"/>
    <property type="gene ID" value="SELMODRAFT_429814"/>
</dbReference>